<dbReference type="PANTHER" id="PTHR24320">
    <property type="entry name" value="RETINOL DEHYDROGENASE"/>
    <property type="match status" value="1"/>
</dbReference>
<dbReference type="Gene3D" id="3.40.50.720">
    <property type="entry name" value="NAD(P)-binding Rossmann-like Domain"/>
    <property type="match status" value="1"/>
</dbReference>
<sequence length="343" mass="37330">MSTSGKKATATALAQKYAPQIANKTVLVTGVSPNSLGATFVTAIAVASPALLILAGRNAAKVEETTKAIQAAAPHVPVRFLNLDLADRESVRKAAGEVLSWQDVPGIDVLVNNACLIGSEYKLIDGFEAHFVVNYLHPFLFTNLLLPKVIAVKGRVVNVASDCHRWHHIRFSDLNFDVSVSWKISQRSAARLQPRQNGKIYNMWQAYGQSKTANMLFSLALARRLGGRGIVTNSVHPGIIQTNAASHLDPAEISRLIAAEEVERQCGLANQAFLSYKTVDEGTATHVYAAFEPGLKDHNGAYLLDSHVADPVEDPVAPWGTSEADAEKLWRLSEKLLGEKFEW</sequence>
<protein>
    <submittedName>
        <fullName evidence="4">Retinol dehydrogenase 11</fullName>
    </submittedName>
</protein>
<dbReference type="InterPro" id="IPR036291">
    <property type="entry name" value="NAD(P)-bd_dom_sf"/>
</dbReference>
<comment type="similarity">
    <text evidence="1 3">Belongs to the short-chain dehydrogenases/reductases (SDR) family.</text>
</comment>
<evidence type="ECO:0000256" key="1">
    <source>
        <dbReference type="ARBA" id="ARBA00006484"/>
    </source>
</evidence>
<dbReference type="SUPFAM" id="SSF51735">
    <property type="entry name" value="NAD(P)-binding Rossmann-fold domains"/>
    <property type="match status" value="1"/>
</dbReference>
<dbReference type="Pfam" id="PF00106">
    <property type="entry name" value="adh_short"/>
    <property type="match status" value="1"/>
</dbReference>
<gene>
    <name evidence="4" type="ORF">OOU_Y34scaffold00364g3</name>
</gene>
<reference evidence="4" key="1">
    <citation type="journal article" date="2012" name="PLoS Genet.">
        <title>Comparative analysis of the genomes of two field isolates of the rice blast fungus Magnaporthe oryzae.</title>
        <authorList>
            <person name="Xue M."/>
            <person name="Yang J."/>
            <person name="Li Z."/>
            <person name="Hu S."/>
            <person name="Yao N."/>
            <person name="Dean R.A."/>
            <person name="Zhao W."/>
            <person name="Shen M."/>
            <person name="Zhang H."/>
            <person name="Li C."/>
            <person name="Liu L."/>
            <person name="Cao L."/>
            <person name="Xu X."/>
            <person name="Xing Y."/>
            <person name="Hsiang T."/>
            <person name="Zhang Z."/>
            <person name="Xu J.R."/>
            <person name="Peng Y.L."/>
        </authorList>
    </citation>
    <scope>NUCLEOTIDE SEQUENCE</scope>
    <source>
        <strain evidence="4">Y34</strain>
    </source>
</reference>
<proteinExistence type="inferred from homology"/>
<evidence type="ECO:0000313" key="4">
    <source>
        <dbReference type="EMBL" id="ELQ40760.1"/>
    </source>
</evidence>
<dbReference type="EMBL" id="JH793874">
    <property type="protein sequence ID" value="ELQ40760.1"/>
    <property type="molecule type" value="Genomic_DNA"/>
</dbReference>
<dbReference type="PANTHER" id="PTHR24320:SF283">
    <property type="entry name" value="RETINOL DEHYDROGENASE 11"/>
    <property type="match status" value="1"/>
</dbReference>
<accession>A0AA97P2C8</accession>
<name>A0AA97P2C8_PYRO3</name>
<evidence type="ECO:0000256" key="3">
    <source>
        <dbReference type="RuleBase" id="RU000363"/>
    </source>
</evidence>
<dbReference type="PRINTS" id="PR00080">
    <property type="entry name" value="SDRFAMILY"/>
</dbReference>
<dbReference type="AlphaFoldDB" id="A0AA97P2C8"/>
<organism evidence="4">
    <name type="scientific">Pyricularia oryzae (strain Y34)</name>
    <name type="common">Rice blast fungus</name>
    <name type="synonym">Magnaporthe oryzae</name>
    <dbReference type="NCBI Taxonomy" id="1143189"/>
    <lineage>
        <taxon>Eukaryota</taxon>
        <taxon>Fungi</taxon>
        <taxon>Dikarya</taxon>
        <taxon>Ascomycota</taxon>
        <taxon>Pezizomycotina</taxon>
        <taxon>Sordariomycetes</taxon>
        <taxon>Sordariomycetidae</taxon>
        <taxon>Magnaporthales</taxon>
        <taxon>Pyriculariaceae</taxon>
        <taxon>Pyricularia</taxon>
    </lineage>
</organism>
<dbReference type="GO" id="GO:0016491">
    <property type="term" value="F:oxidoreductase activity"/>
    <property type="evidence" value="ECO:0007669"/>
    <property type="project" value="UniProtKB-KW"/>
</dbReference>
<evidence type="ECO:0000256" key="2">
    <source>
        <dbReference type="ARBA" id="ARBA00023002"/>
    </source>
</evidence>
<dbReference type="PRINTS" id="PR00081">
    <property type="entry name" value="GDHRDH"/>
</dbReference>
<dbReference type="Proteomes" id="UP000011086">
    <property type="component" value="Unassembled WGS sequence"/>
</dbReference>
<dbReference type="InterPro" id="IPR002347">
    <property type="entry name" value="SDR_fam"/>
</dbReference>
<keyword evidence="2" id="KW-0560">Oxidoreductase</keyword>